<sequence length="115" mass="12534">MGRHLQFVGVFLAEVLFIDNKAAADRVVGLAVDLFLAGPGVNGHAVFVQRQVVATKTHAVIRREVDLVLAVGQQQTTARFDVTDKSRDRVNIDRIGLIARQSHDNGDVRMVAFAG</sequence>
<accession>A0A2X3HA16</accession>
<dbReference type="EMBL" id="UASN01000023">
    <property type="protein sequence ID" value="SQC71406.1"/>
    <property type="molecule type" value="Genomic_DNA"/>
</dbReference>
<evidence type="ECO:0000313" key="1">
    <source>
        <dbReference type="EMBL" id="SQC71406.1"/>
    </source>
</evidence>
<name>A0A2X3HA16_KLEPN</name>
<reference evidence="1 2" key="1">
    <citation type="submission" date="2018-06" db="EMBL/GenBank/DDBJ databases">
        <authorList>
            <consortium name="Pathogen Informatics"/>
            <person name="Doyle S."/>
        </authorList>
    </citation>
    <scope>NUCLEOTIDE SEQUENCE [LARGE SCALE GENOMIC DNA]</scope>
    <source>
        <strain evidence="1 2">NCTC9601</strain>
    </source>
</reference>
<protein>
    <submittedName>
        <fullName evidence="1">Uncharacterized protein</fullName>
    </submittedName>
</protein>
<evidence type="ECO:0000313" key="2">
    <source>
        <dbReference type="Proteomes" id="UP000251123"/>
    </source>
</evidence>
<dbReference type="AlphaFoldDB" id="A0A2X3HA16"/>
<dbReference type="Proteomes" id="UP000251123">
    <property type="component" value="Unassembled WGS sequence"/>
</dbReference>
<organism evidence="1 2">
    <name type="scientific">Klebsiella pneumoniae</name>
    <dbReference type="NCBI Taxonomy" id="573"/>
    <lineage>
        <taxon>Bacteria</taxon>
        <taxon>Pseudomonadati</taxon>
        <taxon>Pseudomonadota</taxon>
        <taxon>Gammaproteobacteria</taxon>
        <taxon>Enterobacterales</taxon>
        <taxon>Enterobacteriaceae</taxon>
        <taxon>Klebsiella/Raoultella group</taxon>
        <taxon>Klebsiella</taxon>
        <taxon>Klebsiella pneumoniae complex</taxon>
    </lineage>
</organism>
<proteinExistence type="predicted"/>
<gene>
    <name evidence="1" type="ORF">NCTC9601_06606</name>
</gene>